<dbReference type="Pfam" id="PF20090">
    <property type="entry name" value="DUF6482"/>
    <property type="match status" value="1"/>
</dbReference>
<dbReference type="Proteomes" id="UP000218554">
    <property type="component" value="Chromosome"/>
</dbReference>
<accession>A0AAD1BWN5</accession>
<protein>
    <recommendedName>
        <fullName evidence="3">Cation transport ATPase</fullName>
    </recommendedName>
</protein>
<name>A0AAD1BWN5_METFU</name>
<dbReference type="AlphaFoldDB" id="A0AAD1BWN5"/>
<dbReference type="RefSeq" id="WP_004420156.1">
    <property type="nucleotide sequence ID" value="NZ_AJMR01000047.1"/>
</dbReference>
<dbReference type="InterPro" id="IPR045508">
    <property type="entry name" value="DUF6482"/>
</dbReference>
<dbReference type="EMBL" id="AP014862">
    <property type="protein sequence ID" value="BAU72527.1"/>
    <property type="molecule type" value="Genomic_DNA"/>
</dbReference>
<gene>
    <name evidence="1" type="ORF">KF707C_8390</name>
</gene>
<reference evidence="1 2" key="2">
    <citation type="journal article" date="2017" name="Int. J. Syst. Evol. Microbiol.">
        <title>Pseudomonas furukawaii sp. nov., a polychlorinated biphenyl-degrading bacterium isolated from biphenyl-contaminated soil in Japan.</title>
        <authorList>
            <person name="Kimura N."/>
            <person name="Watanabe T."/>
            <person name="Suenaga H."/>
            <person name="Fujihara H."/>
            <person name="Futagami T."/>
            <person name="Goto M."/>
            <person name="Hanada S."/>
            <person name="Hirose J."/>
        </authorList>
    </citation>
    <scope>NUCLEOTIDE SEQUENCE [LARGE SCALE GENOMIC DNA]</scope>
    <source>
        <strain evidence="2">DSM 10086 / NBRC 110670 / KF707</strain>
    </source>
</reference>
<proteinExistence type="predicted"/>
<sequence>MKLQDLSSHARAGHVEELNLISMEGGIYLLEARIDGRPHALDDGRGHAVHLRSVEHAREMLKDLPGVSLHLVHDVVHDEMCGMEADSQERLRVPISSRVSH</sequence>
<reference evidence="2" key="1">
    <citation type="submission" date="2015-05" db="EMBL/GenBank/DDBJ databases">
        <title>Draft genome sequencing of a biphenyl-degrading bacterium, Pseudomonas balearica KF707 (=NBRC110670).</title>
        <authorList>
            <person name="Kimura N."/>
            <person name="Hirose J."/>
            <person name="Watanabe T."/>
            <person name="Suenaga H."/>
            <person name="Fujihara H."/>
            <person name="Noguchi M."/>
            <person name="Hashimoto M."/>
            <person name="Shimodaira J."/>
            <person name="Tsuchikane K."/>
            <person name="Hosoyama A."/>
            <person name="Yamazoe A."/>
            <person name="Fujita N."/>
            <person name="Furukawa K."/>
        </authorList>
    </citation>
    <scope>NUCLEOTIDE SEQUENCE [LARGE SCALE GENOMIC DNA]</scope>
    <source>
        <strain evidence="2">DSM 10086 / NBRC 110670 / KF707</strain>
    </source>
</reference>
<evidence type="ECO:0000313" key="2">
    <source>
        <dbReference type="Proteomes" id="UP000218554"/>
    </source>
</evidence>
<evidence type="ECO:0000313" key="1">
    <source>
        <dbReference type="EMBL" id="BAU72527.1"/>
    </source>
</evidence>
<evidence type="ECO:0008006" key="3">
    <source>
        <dbReference type="Google" id="ProtNLM"/>
    </source>
</evidence>
<organism evidence="1 2">
    <name type="scientific">Metapseudomonas furukawaii</name>
    <name type="common">Pseudomonas furukawaii</name>
    <dbReference type="NCBI Taxonomy" id="1149133"/>
    <lineage>
        <taxon>Bacteria</taxon>
        <taxon>Pseudomonadati</taxon>
        <taxon>Pseudomonadota</taxon>
        <taxon>Gammaproteobacteria</taxon>
        <taxon>Pseudomonadales</taxon>
        <taxon>Pseudomonadaceae</taxon>
        <taxon>Metapseudomonas</taxon>
    </lineage>
</organism>
<keyword evidence="2" id="KW-1185">Reference proteome</keyword>
<dbReference type="KEGG" id="pfuw:KF707C_8390"/>